<keyword evidence="1" id="KW-0732">Signal</keyword>
<dbReference type="PANTHER" id="PTHR33546">
    <property type="entry name" value="LARGE, MULTIFUNCTIONAL SECRETED PROTEIN-RELATED"/>
    <property type="match status" value="1"/>
</dbReference>
<feature type="chain" id="PRO_5012652092" evidence="1">
    <location>
        <begin position="24"/>
        <end position="380"/>
    </location>
</feature>
<name>A0A2A2GBD4_9BACT</name>
<organism evidence="3 4">
    <name type="scientific">Fodinibius salipaludis</name>
    <dbReference type="NCBI Taxonomy" id="2032627"/>
    <lineage>
        <taxon>Bacteria</taxon>
        <taxon>Pseudomonadati</taxon>
        <taxon>Balneolota</taxon>
        <taxon>Balneolia</taxon>
        <taxon>Balneolales</taxon>
        <taxon>Balneolaceae</taxon>
        <taxon>Fodinibius</taxon>
    </lineage>
</organism>
<evidence type="ECO:0000313" key="3">
    <source>
        <dbReference type="EMBL" id="PAU94173.1"/>
    </source>
</evidence>
<dbReference type="InterPro" id="IPR011041">
    <property type="entry name" value="Quinoprot_gluc/sorb_DH_b-prop"/>
</dbReference>
<gene>
    <name evidence="3" type="ORF">CK503_08135</name>
</gene>
<accession>A0A2A2GBD4</accession>
<dbReference type="OrthoDB" id="9811395at2"/>
<dbReference type="RefSeq" id="WP_095606304.1">
    <property type="nucleotide sequence ID" value="NZ_NSKE01000005.1"/>
</dbReference>
<dbReference type="Gene3D" id="2.120.10.30">
    <property type="entry name" value="TolB, C-terminal domain"/>
    <property type="match status" value="1"/>
</dbReference>
<proteinExistence type="predicted"/>
<comment type="caution">
    <text evidence="3">The sequence shown here is derived from an EMBL/GenBank/DDBJ whole genome shotgun (WGS) entry which is preliminary data.</text>
</comment>
<protein>
    <submittedName>
        <fullName evidence="3">Sorbosone dehydrogenase</fullName>
    </submittedName>
</protein>
<dbReference type="Proteomes" id="UP000218831">
    <property type="component" value="Unassembled WGS sequence"/>
</dbReference>
<keyword evidence="4" id="KW-1185">Reference proteome</keyword>
<evidence type="ECO:0000256" key="1">
    <source>
        <dbReference type="SAM" id="SignalP"/>
    </source>
</evidence>
<evidence type="ECO:0000313" key="4">
    <source>
        <dbReference type="Proteomes" id="UP000218831"/>
    </source>
</evidence>
<dbReference type="PANTHER" id="PTHR33546:SF1">
    <property type="entry name" value="LARGE, MULTIFUNCTIONAL SECRETED PROTEIN"/>
    <property type="match status" value="1"/>
</dbReference>
<dbReference type="SUPFAM" id="SSF50952">
    <property type="entry name" value="Soluble quinoprotein glucose dehydrogenase"/>
    <property type="match status" value="1"/>
</dbReference>
<dbReference type="EMBL" id="NSKE01000005">
    <property type="protein sequence ID" value="PAU94173.1"/>
    <property type="molecule type" value="Genomic_DNA"/>
</dbReference>
<dbReference type="AlphaFoldDB" id="A0A2A2GBD4"/>
<feature type="signal peptide" evidence="1">
    <location>
        <begin position="1"/>
        <end position="23"/>
    </location>
</feature>
<dbReference type="Pfam" id="PF22807">
    <property type="entry name" value="TrAA12"/>
    <property type="match status" value="1"/>
</dbReference>
<dbReference type="InterPro" id="IPR011042">
    <property type="entry name" value="6-blade_b-propeller_TolB-like"/>
</dbReference>
<evidence type="ECO:0000259" key="2">
    <source>
        <dbReference type="Pfam" id="PF22807"/>
    </source>
</evidence>
<reference evidence="3 4" key="1">
    <citation type="submission" date="2017-08" db="EMBL/GenBank/DDBJ databases">
        <title>Aliifodinibius alkalisoli sp. nov., isolated from saline alkaline soil.</title>
        <authorList>
            <person name="Liu D."/>
            <person name="Zhang G."/>
        </authorList>
    </citation>
    <scope>NUCLEOTIDE SEQUENCE [LARGE SCALE GENOMIC DNA]</scope>
    <source>
        <strain evidence="3 4">WN023</strain>
    </source>
</reference>
<feature type="domain" description="Pyrroloquinoline quinone-dependent pyranose dehydrogenase beta-propeller" evidence="2">
    <location>
        <begin position="40"/>
        <end position="376"/>
    </location>
</feature>
<dbReference type="InterPro" id="IPR054539">
    <property type="entry name" value="Beta-prop_PDH"/>
</dbReference>
<sequence>MVNRLIRVARHSLLLFITAFFWGCTSTPPSTDNILEKLELPKGFSVQVFAENVPNARQLAMGTNGTIYAGSREAGNVYAIVDKDKNYKADRVYTIAEDLNMPSGIAYRNGALYVAAVSTIYRFDDIEENLQNPSAPDIVTDNYPTDGHHGWKFIDFGPDGKLYVPVGAPCNICNPDDDIYASITRINPNGTDREIIAEGVRNSVGFDWHPKTDDLWFTDNGRDWLGDNRPPCELNHLSEKGQHFGYPYKHGHNIWDPEFGEKGKSMDREFRDPAQALDPHVAPLGMTFYTGDMFPEAYHNQILIAEHGSWNRTEKIGYRITRVTLKDGETTSYEPFITGWLQDNESVWGRPVDLLQLPDGSVLISDDHSGVIYRISYQNG</sequence>